<evidence type="ECO:0000313" key="8">
    <source>
        <dbReference type="Proteomes" id="UP000239649"/>
    </source>
</evidence>
<dbReference type="InterPro" id="IPR011047">
    <property type="entry name" value="Quinoprotein_ADH-like_sf"/>
</dbReference>
<proteinExistence type="predicted"/>
<dbReference type="PROSITE" id="PS50082">
    <property type="entry name" value="WD_REPEATS_2"/>
    <property type="match status" value="1"/>
</dbReference>
<feature type="compositionally biased region" description="Basic and acidic residues" evidence="6">
    <location>
        <begin position="489"/>
        <end position="502"/>
    </location>
</feature>
<organism evidence="7 8">
    <name type="scientific">Micractinium conductrix</name>
    <dbReference type="NCBI Taxonomy" id="554055"/>
    <lineage>
        <taxon>Eukaryota</taxon>
        <taxon>Viridiplantae</taxon>
        <taxon>Chlorophyta</taxon>
        <taxon>core chlorophytes</taxon>
        <taxon>Trebouxiophyceae</taxon>
        <taxon>Chlorellales</taxon>
        <taxon>Chlorellaceae</taxon>
        <taxon>Chlorella clade</taxon>
        <taxon>Micractinium</taxon>
    </lineage>
</organism>
<evidence type="ECO:0000256" key="4">
    <source>
        <dbReference type="ARBA" id="ARBA00023242"/>
    </source>
</evidence>
<dbReference type="Gene3D" id="2.130.10.10">
    <property type="entry name" value="YVTN repeat-like/Quinoprotein amine dehydrogenase"/>
    <property type="match status" value="2"/>
</dbReference>
<feature type="compositionally biased region" description="Low complexity" evidence="6">
    <location>
        <begin position="549"/>
        <end position="558"/>
    </location>
</feature>
<evidence type="ECO:0000256" key="2">
    <source>
        <dbReference type="ARBA" id="ARBA00022574"/>
    </source>
</evidence>
<evidence type="ECO:0000313" key="7">
    <source>
        <dbReference type="EMBL" id="PSC73945.1"/>
    </source>
</evidence>
<protein>
    <submittedName>
        <fullName evidence="7">Retinoblastoma-binding 5-like protein</fullName>
    </submittedName>
</protein>
<dbReference type="EMBL" id="LHPF02000006">
    <property type="protein sequence ID" value="PSC73945.1"/>
    <property type="molecule type" value="Genomic_DNA"/>
</dbReference>
<dbReference type="InterPro" id="IPR019775">
    <property type="entry name" value="WD40_repeat_CS"/>
</dbReference>
<evidence type="ECO:0000256" key="1">
    <source>
        <dbReference type="ARBA" id="ARBA00004123"/>
    </source>
</evidence>
<name>A0A2P6VIM3_9CHLO</name>
<keyword evidence="8" id="KW-1185">Reference proteome</keyword>
<dbReference type="InterPro" id="IPR001680">
    <property type="entry name" value="WD40_rpt"/>
</dbReference>
<evidence type="ECO:0000256" key="6">
    <source>
        <dbReference type="SAM" id="MobiDB-lite"/>
    </source>
</evidence>
<feature type="repeat" description="WD" evidence="5">
    <location>
        <begin position="74"/>
        <end position="108"/>
    </location>
</feature>
<dbReference type="PANTHER" id="PTHR44040:SF1">
    <property type="entry name" value="RETINOBLASTOMA-BINDING PROTEIN 5"/>
    <property type="match status" value="1"/>
</dbReference>
<dbReference type="PANTHER" id="PTHR44040">
    <property type="entry name" value="RETINOBLASTOMA-BINDING PROTEIN 5"/>
    <property type="match status" value="1"/>
</dbReference>
<comment type="caution">
    <text evidence="7">The sequence shown here is derived from an EMBL/GenBank/DDBJ whole genome shotgun (WGS) entry which is preliminary data.</text>
</comment>
<dbReference type="PROSITE" id="PS00678">
    <property type="entry name" value="WD_REPEATS_1"/>
    <property type="match status" value="1"/>
</dbReference>
<dbReference type="Proteomes" id="UP000239649">
    <property type="component" value="Unassembled WGS sequence"/>
</dbReference>
<dbReference type="SUPFAM" id="SSF50998">
    <property type="entry name" value="Quinoprotein alcohol dehydrogenase-like"/>
    <property type="match status" value="1"/>
</dbReference>
<dbReference type="Pfam" id="PF00400">
    <property type="entry name" value="WD40"/>
    <property type="match status" value="2"/>
</dbReference>
<sequence>MDPGLMDFSDLVGLPQRIEERLRTGGAPARSLAFNGWGTLLAAGCADGSITLFDYQTRGVAAHLRGGHPPAAAIGALLWSADGRTLLSGGADGCLAGWDVGAGERRLSLQLPGGPITRLAWVPPLHGQVGDPRQQQPAGPTGHLALLPGEGEVLVGRGTGPAVLLSLRDPSRQQELPLLAAGSDGRSNDGAPPAGGQLAVCSRDGELIYAASRGVLLVLRRRDLALLDAAQIEGSPAVLGLELTPNGRRLMLTTADPHIRFYLLHRPGARQALRTDRRLAAAASAAAATGTAFAAAPGAAAAAGAEAEAAGAAAQGPQQWHAASLDQARSAAARRVQPHRNSLFYDDGSAWTTQQLDFVEREAGGRGLPWRCAALSPDGEFFAAARQEEAYAVQLWETEWEARQQAVLEGQGGDGVAALCWHPSLAPMQLLVVGAEGHIDVWAKAFTENWSAFAPDFKELHTNDEYIEPEDEFDANPRSHEAAQAAEAAARREVEAAAKAEPVDPGSQADQEAAVAEQLASRLGAPPGGCLPLLHLPQRLSPEGGATRDAAGAPAAGDAQEDAADAAAAAAPAAAAEMEEEEEQQEKEAAGAAADVRVPAKRQRSG</sequence>
<keyword evidence="3" id="KW-0677">Repeat</keyword>
<dbReference type="AlphaFoldDB" id="A0A2P6VIM3"/>
<keyword evidence="2 5" id="KW-0853">WD repeat</keyword>
<dbReference type="InterPro" id="IPR037850">
    <property type="entry name" value="RBBP5/Swd1"/>
</dbReference>
<accession>A0A2P6VIM3</accession>
<feature type="region of interest" description="Disordered" evidence="6">
    <location>
        <begin position="470"/>
        <end position="518"/>
    </location>
</feature>
<dbReference type="SMART" id="SM00320">
    <property type="entry name" value="WD40"/>
    <property type="match status" value="3"/>
</dbReference>
<feature type="compositionally biased region" description="Low complexity" evidence="6">
    <location>
        <begin position="565"/>
        <end position="576"/>
    </location>
</feature>
<dbReference type="InterPro" id="IPR015943">
    <property type="entry name" value="WD40/YVTN_repeat-like_dom_sf"/>
</dbReference>
<dbReference type="OrthoDB" id="196858at2759"/>
<evidence type="ECO:0000256" key="3">
    <source>
        <dbReference type="ARBA" id="ARBA00022737"/>
    </source>
</evidence>
<gene>
    <name evidence="7" type="ORF">C2E20_3192</name>
</gene>
<keyword evidence="4" id="KW-0539">Nucleus</keyword>
<feature type="region of interest" description="Disordered" evidence="6">
    <location>
        <begin position="534"/>
        <end position="606"/>
    </location>
</feature>
<comment type="subcellular location">
    <subcellularLocation>
        <location evidence="1">Nucleus</location>
    </subcellularLocation>
</comment>
<evidence type="ECO:0000256" key="5">
    <source>
        <dbReference type="PROSITE-ProRule" id="PRU00221"/>
    </source>
</evidence>
<reference evidence="7 8" key="1">
    <citation type="journal article" date="2018" name="Plant J.">
        <title>Genome sequences of Chlorella sorokiniana UTEX 1602 and Micractinium conductrix SAG 241.80: implications to maltose excretion by a green alga.</title>
        <authorList>
            <person name="Arriola M.B."/>
            <person name="Velmurugan N."/>
            <person name="Zhang Y."/>
            <person name="Plunkett M.H."/>
            <person name="Hondzo H."/>
            <person name="Barney B.M."/>
        </authorList>
    </citation>
    <scope>NUCLEOTIDE SEQUENCE [LARGE SCALE GENOMIC DNA]</scope>
    <source>
        <strain evidence="7 8">SAG 241.80</strain>
    </source>
</reference>
<dbReference type="GO" id="GO:0048188">
    <property type="term" value="C:Set1C/COMPASS complex"/>
    <property type="evidence" value="ECO:0007669"/>
    <property type="project" value="InterPro"/>
</dbReference>
<dbReference type="STRING" id="554055.A0A2P6VIM3"/>